<comment type="caution">
    <text evidence="1">The sequence shown here is derived from an EMBL/GenBank/DDBJ whole genome shotgun (WGS) entry which is preliminary data.</text>
</comment>
<dbReference type="EMBL" id="JAYKXP010000012">
    <property type="protein sequence ID" value="KAK7051562.1"/>
    <property type="molecule type" value="Genomic_DNA"/>
</dbReference>
<name>A0AAW0DI18_9AGAR</name>
<dbReference type="Proteomes" id="UP001383192">
    <property type="component" value="Unassembled WGS sequence"/>
</dbReference>
<evidence type="ECO:0008006" key="3">
    <source>
        <dbReference type="Google" id="ProtNLM"/>
    </source>
</evidence>
<accession>A0AAW0DI18</accession>
<evidence type="ECO:0000313" key="1">
    <source>
        <dbReference type="EMBL" id="KAK7051562.1"/>
    </source>
</evidence>
<proteinExistence type="predicted"/>
<evidence type="ECO:0000313" key="2">
    <source>
        <dbReference type="Proteomes" id="UP001383192"/>
    </source>
</evidence>
<gene>
    <name evidence="1" type="ORF">VNI00_004541</name>
</gene>
<sequence>MQLPHCPQEILDHIIDILADDEDQKKLFSYSLVSRSWITRARHHLLLNFVYNPTNKRSLTRYAELVALCTHPNNTIFSVGLKGDVTLWMNIPSLRMMNQSKQRSMVEVLFGKTTTLQLGLMAVEELRIALYLGGFASVTTLTLTAMKFHSPTRFLDVLTGFPRLTSLTLLRIRFELNDESSIPSTALSNLATLRLLELPNDDDTVSSLAALLKAFEGCMTLRRLDACIRLLGEMAHLNTFLRVQGSRLSSCLLDFSSLQLPDDPEVSFDMLTSQDGPRFTIRGHLKDLLILFAKARASSPHPEGQSRLKSIVLHTHKQVGQFEPHIAAFDLSQLDELVGNWPVLSSLVEIQYLLHAGSLRTPRDPVLCDRLERIVAFTFRRNLIECNKKELFVVQARPRNDDEDLISQCVLADFLRRLEIEK</sequence>
<dbReference type="SUPFAM" id="SSF52047">
    <property type="entry name" value="RNI-like"/>
    <property type="match status" value="1"/>
</dbReference>
<organism evidence="1 2">
    <name type="scientific">Paramarasmius palmivorus</name>
    <dbReference type="NCBI Taxonomy" id="297713"/>
    <lineage>
        <taxon>Eukaryota</taxon>
        <taxon>Fungi</taxon>
        <taxon>Dikarya</taxon>
        <taxon>Basidiomycota</taxon>
        <taxon>Agaricomycotina</taxon>
        <taxon>Agaricomycetes</taxon>
        <taxon>Agaricomycetidae</taxon>
        <taxon>Agaricales</taxon>
        <taxon>Marasmiineae</taxon>
        <taxon>Marasmiaceae</taxon>
        <taxon>Paramarasmius</taxon>
    </lineage>
</organism>
<protein>
    <recommendedName>
        <fullName evidence="3">F-box domain-containing protein</fullName>
    </recommendedName>
</protein>
<reference evidence="1 2" key="1">
    <citation type="submission" date="2024-01" db="EMBL/GenBank/DDBJ databases">
        <title>A draft genome for a cacao thread blight-causing isolate of Paramarasmius palmivorus.</title>
        <authorList>
            <person name="Baruah I.K."/>
            <person name="Bukari Y."/>
            <person name="Amoako-Attah I."/>
            <person name="Meinhardt L.W."/>
            <person name="Bailey B.A."/>
            <person name="Cohen S.P."/>
        </authorList>
    </citation>
    <scope>NUCLEOTIDE SEQUENCE [LARGE SCALE GENOMIC DNA]</scope>
    <source>
        <strain evidence="1 2">GH-12</strain>
    </source>
</reference>
<keyword evidence="2" id="KW-1185">Reference proteome</keyword>
<dbReference type="AlphaFoldDB" id="A0AAW0DI18"/>